<dbReference type="OMA" id="MYVAKCN"/>
<dbReference type="OrthoDB" id="409992at2759"/>
<dbReference type="Gene3D" id="3.20.10.10">
    <property type="entry name" value="D-amino Acid Aminotransferase, subunit A, domain 2"/>
    <property type="match status" value="1"/>
</dbReference>
<evidence type="ECO:0000256" key="6">
    <source>
        <dbReference type="ARBA" id="ARBA00022898"/>
    </source>
</evidence>
<dbReference type="STRING" id="5539.A0A3E2H623"/>
<evidence type="ECO:0000313" key="8">
    <source>
        <dbReference type="EMBL" id="RFU28642.1"/>
    </source>
</evidence>
<dbReference type="InterPro" id="IPR043131">
    <property type="entry name" value="BCAT-like_N"/>
</dbReference>
<dbReference type="PANTHER" id="PTHR42825">
    <property type="entry name" value="AMINO ACID AMINOTRANSFERASE"/>
    <property type="match status" value="1"/>
</dbReference>
<dbReference type="InterPro" id="IPR005786">
    <property type="entry name" value="B_amino_transII"/>
</dbReference>
<dbReference type="Pfam" id="PF01063">
    <property type="entry name" value="Aminotran_4"/>
    <property type="match status" value="1"/>
</dbReference>
<dbReference type="Proteomes" id="UP000258309">
    <property type="component" value="Unassembled WGS sequence"/>
</dbReference>
<comment type="similarity">
    <text evidence="3">Belongs to the class-IV pyridoxal-phosphate-dependent aminotransferase family.</text>
</comment>
<gene>
    <name evidence="8" type="ORF">B7463_g7703</name>
</gene>
<evidence type="ECO:0000313" key="9">
    <source>
        <dbReference type="Proteomes" id="UP000258309"/>
    </source>
</evidence>
<evidence type="ECO:0008006" key="10">
    <source>
        <dbReference type="Google" id="ProtNLM"/>
    </source>
</evidence>
<dbReference type="InterPro" id="IPR001544">
    <property type="entry name" value="Aminotrans_IV"/>
</dbReference>
<comment type="pathway">
    <text evidence="2">Secondary metabolite biosynthesis.</text>
</comment>
<reference evidence="8 9" key="1">
    <citation type="submission" date="2018-05" db="EMBL/GenBank/DDBJ databases">
        <title>Draft genome sequence of Scytalidium lignicola DSM 105466, a ubiquitous saprotrophic fungus.</title>
        <authorList>
            <person name="Buettner E."/>
            <person name="Gebauer A.M."/>
            <person name="Hofrichter M."/>
            <person name="Liers C."/>
            <person name="Kellner H."/>
        </authorList>
    </citation>
    <scope>NUCLEOTIDE SEQUENCE [LARGE SCALE GENOMIC DNA]</scope>
    <source>
        <strain evidence="8 9">DSM 105466</strain>
    </source>
</reference>
<protein>
    <recommendedName>
        <fullName evidence="10">Branched-chain-amino-acid transaminase</fullName>
    </recommendedName>
</protein>
<feature type="non-terminal residue" evidence="8">
    <location>
        <position position="288"/>
    </location>
</feature>
<evidence type="ECO:0000256" key="7">
    <source>
        <dbReference type="PIRSR" id="PIRSR006468-1"/>
    </source>
</evidence>
<comment type="cofactor">
    <cofactor evidence="1">
        <name>pyridoxal 5'-phosphate</name>
        <dbReference type="ChEBI" id="CHEBI:597326"/>
    </cofactor>
</comment>
<dbReference type="PIRSF" id="PIRSF006468">
    <property type="entry name" value="BCAT1"/>
    <property type="match status" value="1"/>
</dbReference>
<dbReference type="InterPro" id="IPR036038">
    <property type="entry name" value="Aminotransferase-like"/>
</dbReference>
<keyword evidence="5" id="KW-0808">Transferase</keyword>
<feature type="non-terminal residue" evidence="8">
    <location>
        <position position="1"/>
    </location>
</feature>
<dbReference type="GO" id="GO:0004084">
    <property type="term" value="F:branched-chain-amino-acid transaminase activity"/>
    <property type="evidence" value="ECO:0007669"/>
    <property type="project" value="InterPro"/>
</dbReference>
<evidence type="ECO:0000256" key="1">
    <source>
        <dbReference type="ARBA" id="ARBA00001933"/>
    </source>
</evidence>
<dbReference type="EMBL" id="NCSJ02000156">
    <property type="protein sequence ID" value="RFU28642.1"/>
    <property type="molecule type" value="Genomic_DNA"/>
</dbReference>
<keyword evidence="9" id="KW-1185">Reference proteome</keyword>
<dbReference type="FunFam" id="3.20.10.10:FF:000010">
    <property type="entry name" value="Branched-chain amino acid aminotransferase"/>
    <property type="match status" value="1"/>
</dbReference>
<organism evidence="8 9">
    <name type="scientific">Scytalidium lignicola</name>
    <name type="common">Hyphomycete</name>
    <dbReference type="NCBI Taxonomy" id="5539"/>
    <lineage>
        <taxon>Eukaryota</taxon>
        <taxon>Fungi</taxon>
        <taxon>Dikarya</taxon>
        <taxon>Ascomycota</taxon>
        <taxon>Pezizomycotina</taxon>
        <taxon>Leotiomycetes</taxon>
        <taxon>Leotiomycetes incertae sedis</taxon>
        <taxon>Scytalidium</taxon>
    </lineage>
</organism>
<dbReference type="GO" id="GO:0009081">
    <property type="term" value="P:branched-chain amino acid metabolic process"/>
    <property type="evidence" value="ECO:0007669"/>
    <property type="project" value="InterPro"/>
</dbReference>
<dbReference type="InterPro" id="IPR043132">
    <property type="entry name" value="BCAT-like_C"/>
</dbReference>
<dbReference type="SUPFAM" id="SSF56752">
    <property type="entry name" value="D-aminoacid aminotransferase-like PLP-dependent enzymes"/>
    <property type="match status" value="1"/>
</dbReference>
<dbReference type="Gene3D" id="3.30.470.10">
    <property type="match status" value="1"/>
</dbReference>
<dbReference type="PANTHER" id="PTHR42825:SF2">
    <property type="entry name" value="BRANCHED-CHAIN-AMINO-ACID AMINOTRANSFERASE 3, CHLOROPLASTIC-RELATED"/>
    <property type="match status" value="1"/>
</dbReference>
<evidence type="ECO:0000256" key="2">
    <source>
        <dbReference type="ARBA" id="ARBA00005179"/>
    </source>
</evidence>
<evidence type="ECO:0000256" key="4">
    <source>
        <dbReference type="ARBA" id="ARBA00022576"/>
    </source>
</evidence>
<keyword evidence="4" id="KW-0032">Aminotransferase</keyword>
<evidence type="ECO:0000256" key="3">
    <source>
        <dbReference type="ARBA" id="ARBA00009320"/>
    </source>
</evidence>
<keyword evidence="6" id="KW-0663">Pyridoxal phosphate</keyword>
<feature type="modified residue" description="N6-(pyridoxal phosphate)lysine" evidence="7">
    <location>
        <position position="102"/>
    </location>
</feature>
<name>A0A3E2H623_SCYLI</name>
<dbReference type="AlphaFoldDB" id="A0A3E2H623"/>
<proteinExistence type="inferred from homology"/>
<accession>A0A3E2H623</accession>
<sequence>MAHSACVISIPPPPISLFLRCVRLAVSQNAAYVPPHGTPNSFMYIRPLLFGSSPQISLVPPDEYTLCVYVTPAQSYHGSQPLDAVILEEFDRAAPRGTGAAKVGGNYAPVMRWSDRARSEGYHLTLHLDSKTHTEIDEFSTSAFLGIKTQAGEQPVLVVPDSAAIIASVTSQSCQVLAEAFGWKVEKRAIKLDELSSFSEVIAAGTAATLVPVRSITSKSTEQKFSFNCSDLAPGPMCMMLLDAIQKIQQGDAVDFFNWCDPVEGRKPAALPVKSVLTGLEKHVKISV</sequence>
<evidence type="ECO:0000256" key="5">
    <source>
        <dbReference type="ARBA" id="ARBA00022679"/>
    </source>
</evidence>
<comment type="caution">
    <text evidence="8">The sequence shown here is derived from an EMBL/GenBank/DDBJ whole genome shotgun (WGS) entry which is preliminary data.</text>
</comment>